<proteinExistence type="predicted"/>
<organism evidence="3 4">
    <name type="scientific">Gemmobacter denitrificans</name>
    <dbReference type="NCBI Taxonomy" id="3123040"/>
    <lineage>
        <taxon>Bacteria</taxon>
        <taxon>Pseudomonadati</taxon>
        <taxon>Pseudomonadota</taxon>
        <taxon>Alphaproteobacteria</taxon>
        <taxon>Rhodobacterales</taxon>
        <taxon>Paracoccaceae</taxon>
        <taxon>Gemmobacter</taxon>
    </lineage>
</organism>
<dbReference type="Gene3D" id="3.90.550.10">
    <property type="entry name" value="Spore Coat Polysaccharide Biosynthesis Protein SpsA, Chain A"/>
    <property type="match status" value="1"/>
</dbReference>
<gene>
    <name evidence="3" type="ORF">V6590_19465</name>
</gene>
<evidence type="ECO:0000256" key="1">
    <source>
        <dbReference type="SAM" id="MobiDB-lite"/>
    </source>
</evidence>
<evidence type="ECO:0000259" key="2">
    <source>
        <dbReference type="Pfam" id="PF00535"/>
    </source>
</evidence>
<accession>A0ABU8C170</accession>
<comment type="caution">
    <text evidence="3">The sequence shown here is derived from an EMBL/GenBank/DDBJ whole genome shotgun (WGS) entry which is preliminary data.</text>
</comment>
<feature type="domain" description="Glycosyltransferase 2-like" evidence="2">
    <location>
        <begin position="6"/>
        <end position="123"/>
    </location>
</feature>
<dbReference type="EMBL" id="JBALHR010000021">
    <property type="protein sequence ID" value="MEH7830335.1"/>
    <property type="molecule type" value="Genomic_DNA"/>
</dbReference>
<evidence type="ECO:0000313" key="3">
    <source>
        <dbReference type="EMBL" id="MEH7830335.1"/>
    </source>
</evidence>
<keyword evidence="4" id="KW-1185">Reference proteome</keyword>
<feature type="compositionally biased region" description="Pro residues" evidence="1">
    <location>
        <begin position="277"/>
        <end position="286"/>
    </location>
</feature>
<name>A0ABU8C170_9RHOB</name>
<protein>
    <submittedName>
        <fullName evidence="3">Glycosyltransferase</fullName>
    </submittedName>
</protein>
<dbReference type="InterPro" id="IPR001173">
    <property type="entry name" value="Glyco_trans_2-like"/>
</dbReference>
<feature type="region of interest" description="Disordered" evidence="1">
    <location>
        <begin position="273"/>
        <end position="303"/>
    </location>
</feature>
<evidence type="ECO:0000313" key="4">
    <source>
        <dbReference type="Proteomes" id="UP001431963"/>
    </source>
</evidence>
<dbReference type="InterPro" id="IPR029044">
    <property type="entry name" value="Nucleotide-diphossugar_trans"/>
</dbReference>
<dbReference type="Proteomes" id="UP001431963">
    <property type="component" value="Unassembled WGS sequence"/>
</dbReference>
<reference evidence="3" key="1">
    <citation type="submission" date="2024-02" db="EMBL/GenBank/DDBJ databases">
        <title>Genome sequences of strain Gemmobacter sp. JM10B15.</title>
        <authorList>
            <person name="Zhang M."/>
        </authorList>
    </citation>
    <scope>NUCLEOTIDE SEQUENCE</scope>
    <source>
        <strain evidence="3">JM10B15</strain>
    </source>
</reference>
<sequence length="303" mass="31889">MPPDISVVLVSFEMEQALQRSLMSLSRRCQLGLEGRRCEIIVIDNGSARMPQLTPPEGMEFRLLRASRPAPSPVGALNEGLALARAPLIGAWIDGARMASPGLLAACLAAAEDARDVVVTLNYRLGRPDDGVAPAERAAHDAALLAGIGWPAQGYGLFSIATAEQAGEQGPILESNALFLSRGLWAELGGFDPVFDEPGGGAANPDLLQRALAAPGTRLVRVTGEGTFHQYHGGTTSTCRESATEALKTIARRYAALRGQPLARIRQVGSVFASPHAPAPHAPAPHAPERIAPPDLQTGMARP</sequence>
<dbReference type="Pfam" id="PF00535">
    <property type="entry name" value="Glycos_transf_2"/>
    <property type="match status" value="1"/>
</dbReference>
<dbReference type="SUPFAM" id="SSF53448">
    <property type="entry name" value="Nucleotide-diphospho-sugar transferases"/>
    <property type="match status" value="1"/>
</dbReference>